<gene>
    <name evidence="1" type="ORF">LEP1GSC008_2520</name>
</gene>
<organism evidence="1 2">
    <name type="scientific">Leptospira kirschneri serovar Bulgarica str. Nikolaevo</name>
    <dbReference type="NCBI Taxonomy" id="1240687"/>
    <lineage>
        <taxon>Bacteria</taxon>
        <taxon>Pseudomonadati</taxon>
        <taxon>Spirochaetota</taxon>
        <taxon>Spirochaetia</taxon>
        <taxon>Leptospirales</taxon>
        <taxon>Leptospiraceae</taxon>
        <taxon>Leptospira</taxon>
    </lineage>
</organism>
<dbReference type="Proteomes" id="UP000011980">
    <property type="component" value="Unassembled WGS sequence"/>
</dbReference>
<evidence type="ECO:0000313" key="2">
    <source>
        <dbReference type="Proteomes" id="UP000011980"/>
    </source>
</evidence>
<dbReference type="AlphaFoldDB" id="M6F588"/>
<comment type="caution">
    <text evidence="1">The sequence shown here is derived from an EMBL/GenBank/DDBJ whole genome shotgun (WGS) entry which is preliminary data.</text>
</comment>
<sequence length="41" mass="4722">MRPALSIKLKYLGIALKNGAILRTGLFVNHKKLTYFFKNLE</sequence>
<proteinExistence type="predicted"/>
<dbReference type="PATRIC" id="fig|1240687.3.peg.4166"/>
<reference evidence="1 2" key="1">
    <citation type="submission" date="2013-01" db="EMBL/GenBank/DDBJ databases">
        <authorList>
            <person name="Harkins D.M."/>
            <person name="Durkin A.S."/>
            <person name="Brinkac L.M."/>
            <person name="Haft D.H."/>
            <person name="Selengut J.D."/>
            <person name="Sanka R."/>
            <person name="DePew J."/>
            <person name="Purushe J."/>
            <person name="Galloway R.L."/>
            <person name="Vinetz J.M."/>
            <person name="Sutton G.G."/>
            <person name="Nierman W.C."/>
            <person name="Fouts D.E."/>
        </authorList>
    </citation>
    <scope>NUCLEOTIDE SEQUENCE [LARGE SCALE GENOMIC DNA]</scope>
    <source>
        <strain evidence="1 2">Nikolaevo</strain>
    </source>
</reference>
<name>M6F588_9LEPT</name>
<dbReference type="EMBL" id="ANCE01000195">
    <property type="protein sequence ID" value="EMK21144.1"/>
    <property type="molecule type" value="Genomic_DNA"/>
</dbReference>
<evidence type="ECO:0000313" key="1">
    <source>
        <dbReference type="EMBL" id="EMK21144.1"/>
    </source>
</evidence>
<accession>M6F588</accession>
<protein>
    <submittedName>
        <fullName evidence="1">Uncharacterized protein</fullName>
    </submittedName>
</protein>